<evidence type="ECO:0000256" key="2">
    <source>
        <dbReference type="ARBA" id="ARBA00006997"/>
    </source>
</evidence>
<feature type="binding site" evidence="11">
    <location>
        <position position="59"/>
    </location>
    <ligand>
        <name>substrate</name>
    </ligand>
</feature>
<dbReference type="InterPro" id="IPR023000">
    <property type="entry name" value="Shikimate_kinase_CS"/>
</dbReference>
<dbReference type="GO" id="GO:0000287">
    <property type="term" value="F:magnesium ion binding"/>
    <property type="evidence" value="ECO:0007669"/>
    <property type="project" value="UniProtKB-UniRule"/>
</dbReference>
<feature type="binding site" evidence="11">
    <location>
        <position position="35"/>
    </location>
    <ligand>
        <name>substrate</name>
    </ligand>
</feature>
<dbReference type="GO" id="GO:0009423">
    <property type="term" value="P:chorismate biosynthetic process"/>
    <property type="evidence" value="ECO:0007669"/>
    <property type="project" value="UniProtKB-UniRule"/>
</dbReference>
<dbReference type="InterPro" id="IPR031322">
    <property type="entry name" value="Shikimate/glucono_kinase"/>
</dbReference>
<keyword evidence="9 11" id="KW-0057">Aromatic amino acid biosynthesis</keyword>
<proteinExistence type="inferred from homology"/>
<feature type="binding site" evidence="11">
    <location>
        <begin position="13"/>
        <end position="18"/>
    </location>
    <ligand>
        <name>ATP</name>
        <dbReference type="ChEBI" id="CHEBI:30616"/>
    </ligand>
</feature>
<comment type="cofactor">
    <cofactor evidence="11">
        <name>Mg(2+)</name>
        <dbReference type="ChEBI" id="CHEBI:18420"/>
    </cofactor>
    <text evidence="11">Binds 1 Mg(2+) ion per subunit.</text>
</comment>
<comment type="subcellular location">
    <subcellularLocation>
        <location evidence="11">Cytoplasm</location>
    </subcellularLocation>
</comment>
<keyword evidence="5 11" id="KW-0808">Transferase</keyword>
<reference evidence="12 13" key="1">
    <citation type="submission" date="2018-10" db="EMBL/GenBank/DDBJ databases">
        <authorList>
            <person name="Zhang X."/>
        </authorList>
    </citation>
    <scope>NUCLEOTIDE SEQUENCE [LARGE SCALE GENOMIC DNA]</scope>
    <source>
        <strain evidence="12 13">SK-G1</strain>
    </source>
</reference>
<organism evidence="12 13">
    <name type="scientific">Biomaibacter acetigenes</name>
    <dbReference type="NCBI Taxonomy" id="2316383"/>
    <lineage>
        <taxon>Bacteria</taxon>
        <taxon>Bacillati</taxon>
        <taxon>Bacillota</taxon>
        <taxon>Clostridia</taxon>
        <taxon>Thermosediminibacterales</taxon>
        <taxon>Tepidanaerobacteraceae</taxon>
        <taxon>Biomaibacter</taxon>
    </lineage>
</organism>
<keyword evidence="13" id="KW-1185">Reference proteome</keyword>
<name>A0A3G2R5S8_9FIRM</name>
<dbReference type="AlphaFoldDB" id="A0A3G2R5S8"/>
<comment type="similarity">
    <text evidence="2 11">Belongs to the shikimate kinase family.</text>
</comment>
<dbReference type="InterPro" id="IPR000623">
    <property type="entry name" value="Shikimate_kinase/TSH1"/>
</dbReference>
<dbReference type="EMBL" id="CP033169">
    <property type="protein sequence ID" value="AYO30715.1"/>
    <property type="molecule type" value="Genomic_DNA"/>
</dbReference>
<keyword evidence="11" id="KW-0479">Metal-binding</keyword>
<comment type="catalytic activity">
    <reaction evidence="10 11">
        <text>shikimate + ATP = 3-phosphoshikimate + ADP + H(+)</text>
        <dbReference type="Rhea" id="RHEA:13121"/>
        <dbReference type="ChEBI" id="CHEBI:15378"/>
        <dbReference type="ChEBI" id="CHEBI:30616"/>
        <dbReference type="ChEBI" id="CHEBI:36208"/>
        <dbReference type="ChEBI" id="CHEBI:145989"/>
        <dbReference type="ChEBI" id="CHEBI:456216"/>
        <dbReference type="EC" id="2.7.1.71"/>
    </reaction>
</comment>
<keyword evidence="11" id="KW-0963">Cytoplasm</keyword>
<dbReference type="GO" id="GO:0005829">
    <property type="term" value="C:cytosol"/>
    <property type="evidence" value="ECO:0007669"/>
    <property type="project" value="TreeGrafter"/>
</dbReference>
<dbReference type="Gene3D" id="3.40.50.300">
    <property type="entry name" value="P-loop containing nucleotide triphosphate hydrolases"/>
    <property type="match status" value="1"/>
</dbReference>
<keyword evidence="11" id="KW-0460">Magnesium</keyword>
<dbReference type="InterPro" id="IPR027417">
    <property type="entry name" value="P-loop_NTPase"/>
</dbReference>
<dbReference type="GO" id="GO:0008652">
    <property type="term" value="P:amino acid biosynthetic process"/>
    <property type="evidence" value="ECO:0007669"/>
    <property type="project" value="UniProtKB-KW"/>
</dbReference>
<evidence type="ECO:0000256" key="10">
    <source>
        <dbReference type="ARBA" id="ARBA00048567"/>
    </source>
</evidence>
<keyword evidence="6 11" id="KW-0547">Nucleotide-binding</keyword>
<evidence type="ECO:0000313" key="13">
    <source>
        <dbReference type="Proteomes" id="UP000280960"/>
    </source>
</evidence>
<dbReference type="Pfam" id="PF01202">
    <property type="entry name" value="SKI"/>
    <property type="match status" value="1"/>
</dbReference>
<evidence type="ECO:0000256" key="1">
    <source>
        <dbReference type="ARBA" id="ARBA00004842"/>
    </source>
</evidence>
<dbReference type="UniPathway" id="UPA00053">
    <property type="reaction ID" value="UER00088"/>
</dbReference>
<comment type="function">
    <text evidence="11">Catalyzes the specific phosphorylation of the 3-hydroxyl group of shikimic acid using ATP as a cosubstrate.</text>
</comment>
<feature type="binding site" evidence="11">
    <location>
        <position position="17"/>
    </location>
    <ligand>
        <name>Mg(2+)</name>
        <dbReference type="ChEBI" id="CHEBI:18420"/>
    </ligand>
</feature>
<dbReference type="EC" id="2.7.1.71" evidence="3 11"/>
<evidence type="ECO:0000256" key="3">
    <source>
        <dbReference type="ARBA" id="ARBA00012154"/>
    </source>
</evidence>
<dbReference type="KEGG" id="bacg:D2962_08885"/>
<feature type="binding site" evidence="11">
    <location>
        <position position="119"/>
    </location>
    <ligand>
        <name>ATP</name>
        <dbReference type="ChEBI" id="CHEBI:30616"/>
    </ligand>
</feature>
<dbReference type="GO" id="GO:0005524">
    <property type="term" value="F:ATP binding"/>
    <property type="evidence" value="ECO:0007669"/>
    <property type="project" value="UniProtKB-UniRule"/>
</dbReference>
<dbReference type="PANTHER" id="PTHR21087:SF16">
    <property type="entry name" value="SHIKIMATE KINASE 1, CHLOROPLASTIC"/>
    <property type="match status" value="1"/>
</dbReference>
<comment type="subunit">
    <text evidence="11">Monomer.</text>
</comment>
<keyword evidence="8 11" id="KW-0067">ATP-binding</keyword>
<evidence type="ECO:0000256" key="5">
    <source>
        <dbReference type="ARBA" id="ARBA00022679"/>
    </source>
</evidence>
<dbReference type="HAMAP" id="MF_00109">
    <property type="entry name" value="Shikimate_kinase"/>
    <property type="match status" value="1"/>
</dbReference>
<dbReference type="PANTHER" id="PTHR21087">
    <property type="entry name" value="SHIKIMATE KINASE"/>
    <property type="match status" value="1"/>
</dbReference>
<gene>
    <name evidence="11" type="primary">aroK</name>
    <name evidence="12" type="ORF">D2962_08885</name>
</gene>
<accession>A0A3G2R5S8</accession>
<dbReference type="RefSeq" id="WP_120765556.1">
    <property type="nucleotide sequence ID" value="NZ_CP033169.1"/>
</dbReference>
<evidence type="ECO:0000256" key="6">
    <source>
        <dbReference type="ARBA" id="ARBA00022741"/>
    </source>
</evidence>
<keyword evidence="4 11" id="KW-0028">Amino-acid biosynthesis</keyword>
<sequence length="172" mass="19273">MKKTNIILIGFMATGKTSVGKKTAGILNMDFVDTDLLIEESLGLTVPEIFAKFGENYFREKESQIVQEVANKNNTVVATGGGIVLNPGNMKALGSTGIIFWLKAPVELIYERVKNDGYRPLAYNKSIKDIEDMYKKRYNLYEKYNDFSIDVSGKSVENIAGEIVAYYKNISF</sequence>
<feature type="binding site" evidence="11">
    <location>
        <position position="81"/>
    </location>
    <ligand>
        <name>substrate</name>
    </ligand>
</feature>
<evidence type="ECO:0000256" key="8">
    <source>
        <dbReference type="ARBA" id="ARBA00022840"/>
    </source>
</evidence>
<evidence type="ECO:0000256" key="7">
    <source>
        <dbReference type="ARBA" id="ARBA00022777"/>
    </source>
</evidence>
<keyword evidence="7 11" id="KW-0418">Kinase</keyword>
<dbReference type="SUPFAM" id="SSF52540">
    <property type="entry name" value="P-loop containing nucleoside triphosphate hydrolases"/>
    <property type="match status" value="1"/>
</dbReference>
<evidence type="ECO:0000256" key="9">
    <source>
        <dbReference type="ARBA" id="ARBA00023141"/>
    </source>
</evidence>
<dbReference type="PRINTS" id="PR01100">
    <property type="entry name" value="SHIKIMTKNASE"/>
</dbReference>
<protein>
    <recommendedName>
        <fullName evidence="3 11">Shikimate kinase</fullName>
        <shortName evidence="11">SK</shortName>
        <ecNumber evidence="3 11">2.7.1.71</ecNumber>
    </recommendedName>
</protein>
<comment type="caution">
    <text evidence="11">Lacks conserved residue(s) required for the propagation of feature annotation.</text>
</comment>
<evidence type="ECO:0000256" key="4">
    <source>
        <dbReference type="ARBA" id="ARBA00022605"/>
    </source>
</evidence>
<evidence type="ECO:0000313" key="12">
    <source>
        <dbReference type="EMBL" id="AYO30715.1"/>
    </source>
</evidence>
<comment type="pathway">
    <text evidence="1 11">Metabolic intermediate biosynthesis; chorismate biosynthesis; chorismate from D-erythrose 4-phosphate and phosphoenolpyruvate: step 5/7.</text>
</comment>
<dbReference type="PROSITE" id="PS01128">
    <property type="entry name" value="SHIKIMATE_KINASE"/>
    <property type="match status" value="1"/>
</dbReference>
<dbReference type="GO" id="GO:0004765">
    <property type="term" value="F:shikimate kinase activity"/>
    <property type="evidence" value="ECO:0007669"/>
    <property type="project" value="UniProtKB-UniRule"/>
</dbReference>
<dbReference type="GO" id="GO:0009073">
    <property type="term" value="P:aromatic amino acid family biosynthetic process"/>
    <property type="evidence" value="ECO:0007669"/>
    <property type="project" value="UniProtKB-KW"/>
</dbReference>
<dbReference type="Proteomes" id="UP000280960">
    <property type="component" value="Chromosome"/>
</dbReference>
<evidence type="ECO:0000256" key="11">
    <source>
        <dbReference type="HAMAP-Rule" id="MF_00109"/>
    </source>
</evidence>
<dbReference type="CDD" id="cd00464">
    <property type="entry name" value="SK"/>
    <property type="match status" value="1"/>
</dbReference>
<feature type="binding site" evidence="11">
    <location>
        <position position="137"/>
    </location>
    <ligand>
        <name>substrate</name>
    </ligand>
</feature>